<dbReference type="InterPro" id="IPR015421">
    <property type="entry name" value="PyrdxlP-dep_Trfase_major"/>
</dbReference>
<evidence type="ECO:0000313" key="8">
    <source>
        <dbReference type="Proteomes" id="UP001140172"/>
    </source>
</evidence>
<dbReference type="GO" id="GO:0030151">
    <property type="term" value="F:molybdenum ion binding"/>
    <property type="evidence" value="ECO:0007669"/>
    <property type="project" value="UniProtKB-UniRule"/>
</dbReference>
<dbReference type="GO" id="GO:0008265">
    <property type="term" value="F:molybdenum cofactor sulfurtransferase activity"/>
    <property type="evidence" value="ECO:0007669"/>
    <property type="project" value="UniProtKB-UniRule"/>
</dbReference>
<dbReference type="InterPro" id="IPR015424">
    <property type="entry name" value="PyrdxlP-dep_Trfase"/>
</dbReference>
<feature type="domain" description="MOSC" evidence="6">
    <location>
        <begin position="694"/>
        <end position="864"/>
    </location>
</feature>
<comment type="catalytic activity">
    <reaction evidence="4">
        <text>Mo-molybdopterin + L-cysteine + AH2 = thio-Mo-molybdopterin + L-alanine + A + H2O</text>
        <dbReference type="Rhea" id="RHEA:42636"/>
        <dbReference type="ChEBI" id="CHEBI:13193"/>
        <dbReference type="ChEBI" id="CHEBI:15377"/>
        <dbReference type="ChEBI" id="CHEBI:17499"/>
        <dbReference type="ChEBI" id="CHEBI:35235"/>
        <dbReference type="ChEBI" id="CHEBI:57972"/>
        <dbReference type="ChEBI" id="CHEBI:71302"/>
        <dbReference type="ChEBI" id="CHEBI:82685"/>
        <dbReference type="EC" id="2.8.1.9"/>
    </reaction>
</comment>
<dbReference type="PANTHER" id="PTHR14237">
    <property type="entry name" value="MOLYBDOPTERIN COFACTOR SULFURASE MOSC"/>
    <property type="match status" value="1"/>
</dbReference>
<comment type="similarity">
    <text evidence="4">Belongs to the class-V pyridoxal-phosphate-dependent aminotransferase family. MOCOS subfamily.</text>
</comment>
<gene>
    <name evidence="7" type="ORF">GGI15_000383</name>
</gene>
<feature type="region of interest" description="Disordered" evidence="5">
    <location>
        <begin position="1"/>
        <end position="34"/>
    </location>
</feature>
<dbReference type="GO" id="GO:0030170">
    <property type="term" value="F:pyridoxal phosphate binding"/>
    <property type="evidence" value="ECO:0007669"/>
    <property type="project" value="UniProtKB-UniRule"/>
</dbReference>
<accession>A0A9W8HK87</accession>
<keyword evidence="2 4" id="KW-0663">Pyridoxal phosphate</keyword>
<dbReference type="SUPFAM" id="SSF53383">
    <property type="entry name" value="PLP-dependent transferases"/>
    <property type="match status" value="1"/>
</dbReference>
<dbReference type="GO" id="GO:0006777">
    <property type="term" value="P:Mo-molybdopterin cofactor biosynthetic process"/>
    <property type="evidence" value="ECO:0007669"/>
    <property type="project" value="UniProtKB-UniRule"/>
</dbReference>
<reference evidence="7" key="1">
    <citation type="submission" date="2022-07" db="EMBL/GenBank/DDBJ databases">
        <title>Phylogenomic reconstructions and comparative analyses of Kickxellomycotina fungi.</title>
        <authorList>
            <person name="Reynolds N.K."/>
            <person name="Stajich J.E."/>
            <person name="Barry K."/>
            <person name="Grigoriev I.V."/>
            <person name="Crous P."/>
            <person name="Smith M.E."/>
        </authorList>
    </citation>
    <scope>NUCLEOTIDE SEQUENCE</scope>
    <source>
        <strain evidence="7">BCRC 34489</strain>
    </source>
</reference>
<feature type="active site" evidence="4">
    <location>
        <position position="429"/>
    </location>
</feature>
<dbReference type="Proteomes" id="UP001140172">
    <property type="component" value="Unassembled WGS sequence"/>
</dbReference>
<dbReference type="Pfam" id="PF00266">
    <property type="entry name" value="Aminotran_5"/>
    <property type="match status" value="1"/>
</dbReference>
<evidence type="ECO:0000256" key="2">
    <source>
        <dbReference type="ARBA" id="ARBA00022898"/>
    </source>
</evidence>
<dbReference type="GO" id="GO:0016829">
    <property type="term" value="F:lyase activity"/>
    <property type="evidence" value="ECO:0007669"/>
    <property type="project" value="UniProtKB-UniRule"/>
</dbReference>
<evidence type="ECO:0000256" key="5">
    <source>
        <dbReference type="SAM" id="MobiDB-lite"/>
    </source>
</evidence>
<keyword evidence="8" id="KW-1185">Reference proteome</keyword>
<comment type="caution">
    <text evidence="7">The sequence shown here is derived from an EMBL/GenBank/DDBJ whole genome shotgun (WGS) entry which is preliminary data.</text>
</comment>
<dbReference type="EC" id="2.8.1.9" evidence="4"/>
<dbReference type="EMBL" id="JANBUM010000010">
    <property type="protein sequence ID" value="KAJ2787875.1"/>
    <property type="molecule type" value="Genomic_DNA"/>
</dbReference>
<proteinExistence type="inferred from homology"/>
<dbReference type="Pfam" id="PF03473">
    <property type="entry name" value="MOSC"/>
    <property type="match status" value="1"/>
</dbReference>
<comment type="cofactor">
    <cofactor evidence="4">
        <name>pyridoxal 5'-phosphate</name>
        <dbReference type="ChEBI" id="CHEBI:597326"/>
    </cofactor>
</comment>
<organism evidence="7 8">
    <name type="scientific">Coemansia interrupta</name>
    <dbReference type="NCBI Taxonomy" id="1126814"/>
    <lineage>
        <taxon>Eukaryota</taxon>
        <taxon>Fungi</taxon>
        <taxon>Fungi incertae sedis</taxon>
        <taxon>Zoopagomycota</taxon>
        <taxon>Kickxellomycotina</taxon>
        <taxon>Kickxellomycetes</taxon>
        <taxon>Kickxellales</taxon>
        <taxon>Kickxellaceae</taxon>
        <taxon>Coemansia</taxon>
    </lineage>
</organism>
<evidence type="ECO:0000259" key="6">
    <source>
        <dbReference type="PROSITE" id="PS51340"/>
    </source>
</evidence>
<name>A0A9W8HK87_9FUNG</name>
<feature type="modified residue" description="N6-(pyridoxal phosphate)lysine" evidence="4">
    <location>
        <position position="271"/>
    </location>
</feature>
<sequence>MSKSLGMPAKTNLSDQKARAVAIPEKQHQAAPSVDDYGGRLDAVRLSEYPQLFEPGTKRLKTVFLDHTGSTLCAASHTRATAEELLTQIPANPHSQHVASQWTHLKIEQVRDRLLRFFGTTAERYAVVFTANATAAIRLAGELTPMTKTGVFCYSRESHTSVVGVRNLAAKCDVAIRPIDFSDIETVVLPTNTHGTSLLAYPAQCNFSGQRFPMDVASKIDRLYKQSGDYYEDGHVPWWVLVDAAGYASSSPLKLDTLDVGPDFVAASMYKIFGAPTGLGVLLVKRSSIPYLKSKCYFGGGTVANLSFDKRWQEFRHDIESRLEDGTINYQAIVSLSHALDAYERNFGSIDTASQHIQSITDYAVETLRSLSHDNGNRICHIYGHDDGSRWGPVVAFNLKDTQGNFIGHYEVERLAVMAGIALRSGRFCNPGASQKWLQFTTPDLMRFAAMGYVCGDDHDLVDGKPVGALRISFGAMTCKLEIDLFAKFLVRHYHNYTQPVPCRVEKEHKVPNMPRSHSSSESISRELMSPMTAKEPSNGGDLHIEIEHVVIYPVKSCHGWVVSRDMAWELTYYGLKFDRAFVIMRHNSSAPMQQKRYPRMALIRPRIDLDRSLMILEAPDCPPLEVSLLADSMNLERTESLVCGNTVQMFRIVSDEISAWLSSVLGVSCYLACEPQLLISDTSVMSVDMLSQTDTLSSGGSPFSPRSRRDDLAFVNEAQLLMVTNESAAQVDRWVREESNAGDDSSENVTIGPMQYRPNLVVRAASGTEMARSLEPFEELKWTGLNIGTTQFQVSGPCRRCQMIDINQESANVLKEPFSTLARRMRVNGQVVFGIYLDKIDSSYSESGSTSAFIKSGQVVEITT</sequence>
<evidence type="ECO:0000256" key="4">
    <source>
        <dbReference type="HAMAP-Rule" id="MF_03050"/>
    </source>
</evidence>
<keyword evidence="1 4" id="KW-0808">Transferase</keyword>
<evidence type="ECO:0000313" key="7">
    <source>
        <dbReference type="EMBL" id="KAJ2787875.1"/>
    </source>
</evidence>
<dbReference type="InterPro" id="IPR028886">
    <property type="entry name" value="MoCo_sulfurase"/>
</dbReference>
<dbReference type="InterPro" id="IPR005303">
    <property type="entry name" value="MOCOS_middle"/>
</dbReference>
<dbReference type="AlphaFoldDB" id="A0A9W8HK87"/>
<dbReference type="SUPFAM" id="SSF141673">
    <property type="entry name" value="MOSC N-terminal domain-like"/>
    <property type="match status" value="1"/>
</dbReference>
<evidence type="ECO:0000256" key="3">
    <source>
        <dbReference type="ARBA" id="ARBA00023150"/>
    </source>
</evidence>
<dbReference type="Pfam" id="PF03476">
    <property type="entry name" value="MOSC_N"/>
    <property type="match status" value="1"/>
</dbReference>
<dbReference type="Gene3D" id="3.40.640.10">
    <property type="entry name" value="Type I PLP-dependent aspartate aminotransferase-like (Major domain)"/>
    <property type="match status" value="1"/>
</dbReference>
<dbReference type="PROSITE" id="PS51340">
    <property type="entry name" value="MOSC"/>
    <property type="match status" value="1"/>
</dbReference>
<protein>
    <recommendedName>
        <fullName evidence="4">Molybdenum cofactor sulfurase</fullName>
        <shortName evidence="4">MCS</shortName>
        <shortName evidence="4">MOS</shortName>
        <shortName evidence="4">MoCo sulfurase</shortName>
        <ecNumber evidence="4">2.8.1.9</ecNumber>
    </recommendedName>
    <alternativeName>
        <fullName evidence="4">Molybdenum cofactor sulfurtransferase</fullName>
    </alternativeName>
</protein>
<dbReference type="InterPro" id="IPR000192">
    <property type="entry name" value="Aminotrans_V_dom"/>
</dbReference>
<keyword evidence="3 4" id="KW-0501">Molybdenum cofactor biosynthesis</keyword>
<comment type="function">
    <text evidence="4">Sulfurates the molybdenum cofactor. Sulfation of molybdenum is essential for xanthine dehydrogenase (XDH) and aldehyde oxidase (ADO) enzymes in which molybdenum cofactor is liganded by 1 oxygen and 1 sulfur atom in active form.</text>
</comment>
<dbReference type="HAMAP" id="MF_03050">
    <property type="entry name" value="MOCOS"/>
    <property type="match status" value="1"/>
</dbReference>
<dbReference type="OrthoDB" id="10264306at2759"/>
<dbReference type="PANTHER" id="PTHR14237:SF80">
    <property type="entry name" value="MOLYBDENUM COFACTOR SULFURASE"/>
    <property type="match status" value="1"/>
</dbReference>
<evidence type="ECO:0000256" key="1">
    <source>
        <dbReference type="ARBA" id="ARBA00022679"/>
    </source>
</evidence>
<dbReference type="InterPro" id="IPR005302">
    <property type="entry name" value="MoCF_Sase_C"/>
</dbReference>